<accession>A0AAP5IDX3</accession>
<feature type="transmembrane region" description="Helical" evidence="1">
    <location>
        <begin position="148"/>
        <end position="172"/>
    </location>
</feature>
<keyword evidence="1" id="KW-0812">Transmembrane</keyword>
<keyword evidence="3" id="KW-0808">Transferase</keyword>
<dbReference type="EMBL" id="JAALHA020000028">
    <property type="protein sequence ID" value="MDR9899861.1"/>
    <property type="molecule type" value="Genomic_DNA"/>
</dbReference>
<protein>
    <submittedName>
        <fullName evidence="3">Acyltransferase family protein</fullName>
    </submittedName>
</protein>
<feature type="transmembrane region" description="Helical" evidence="1">
    <location>
        <begin position="253"/>
        <end position="276"/>
    </location>
</feature>
<dbReference type="InterPro" id="IPR050623">
    <property type="entry name" value="Glucan_succinyl_AcylTrfase"/>
</dbReference>
<feature type="transmembrane region" description="Helical" evidence="1">
    <location>
        <begin position="222"/>
        <end position="241"/>
    </location>
</feature>
<dbReference type="GO" id="GO:0016747">
    <property type="term" value="F:acyltransferase activity, transferring groups other than amino-acyl groups"/>
    <property type="evidence" value="ECO:0007669"/>
    <property type="project" value="InterPro"/>
</dbReference>
<evidence type="ECO:0000313" key="4">
    <source>
        <dbReference type="Proteomes" id="UP000667802"/>
    </source>
</evidence>
<feature type="transmembrane region" description="Helical" evidence="1">
    <location>
        <begin position="89"/>
        <end position="107"/>
    </location>
</feature>
<feature type="domain" description="Acyltransferase 3" evidence="2">
    <location>
        <begin position="8"/>
        <end position="266"/>
    </location>
</feature>
<name>A0AAP5IDX3_9CYAN</name>
<dbReference type="PANTHER" id="PTHR36927:SF3">
    <property type="entry name" value="GLUCANS BIOSYNTHESIS PROTEIN C"/>
    <property type="match status" value="1"/>
</dbReference>
<keyword evidence="1" id="KW-0472">Membrane</keyword>
<comment type="caution">
    <text evidence="3">The sequence shown here is derived from an EMBL/GenBank/DDBJ whole genome shotgun (WGS) entry which is preliminary data.</text>
</comment>
<gene>
    <name evidence="3" type="ORF">G7B40_035690</name>
</gene>
<dbReference type="Proteomes" id="UP000667802">
    <property type="component" value="Unassembled WGS sequence"/>
</dbReference>
<reference evidence="4" key="1">
    <citation type="journal article" date="2021" name="Science">
        <title>Hunting the eagle killer: A cyanobacterial neurotoxin causes vacuolar myelinopathy.</title>
        <authorList>
            <person name="Breinlinger S."/>
            <person name="Phillips T.J."/>
            <person name="Haram B.N."/>
            <person name="Mares J."/>
            <person name="Martinez Yerena J.A."/>
            <person name="Hrouzek P."/>
            <person name="Sobotka R."/>
            <person name="Henderson W.M."/>
            <person name="Schmieder P."/>
            <person name="Williams S.M."/>
            <person name="Lauderdale J.D."/>
            <person name="Wilde H.D."/>
            <person name="Gerrin W."/>
            <person name="Kust A."/>
            <person name="Washington J.W."/>
            <person name="Wagner C."/>
            <person name="Geier B."/>
            <person name="Liebeke M."/>
            <person name="Enke H."/>
            <person name="Niedermeyer T.H.J."/>
            <person name="Wilde S.B."/>
        </authorList>
    </citation>
    <scope>NUCLEOTIDE SEQUENCE [LARGE SCALE GENOMIC DNA]</scope>
    <source>
        <strain evidence="4">Thurmond2011</strain>
    </source>
</reference>
<evidence type="ECO:0000256" key="1">
    <source>
        <dbReference type="SAM" id="Phobius"/>
    </source>
</evidence>
<sequence>MELATRRYEFDWLRVFATLSVFIFHCLRIFDPGMFFIKSSQPSLMATVVTSFLLQWMMPLFFVISGASIYFALCVRTTNQFLQERSKRLLIPFIFGVFILSPPQVYLERISNPNHGIGLWREGTVFSGSFLEFLPTYFQGWYLFGGNFAWMGLHLWYLLVLFLLSLLCLPLFLKLKQESGKQLIIKLAGFLERPGAIFLLSLPLVPLEAGLHPMGLGSRLAGGWNCFIYLIFLLYGYFLVAEPRIEQAVKQQWIIALAIAFITTPFVLSEISPILFSRSTYGSSSYVVLMAIRVYELPHRKDGWGF</sequence>
<keyword evidence="4" id="KW-1185">Reference proteome</keyword>
<keyword evidence="1" id="KW-1133">Transmembrane helix</keyword>
<evidence type="ECO:0000313" key="3">
    <source>
        <dbReference type="EMBL" id="MDR9899861.1"/>
    </source>
</evidence>
<evidence type="ECO:0000259" key="2">
    <source>
        <dbReference type="Pfam" id="PF01757"/>
    </source>
</evidence>
<keyword evidence="3" id="KW-0012">Acyltransferase</keyword>
<dbReference type="Pfam" id="PF01757">
    <property type="entry name" value="Acyl_transf_3"/>
    <property type="match status" value="1"/>
</dbReference>
<feature type="transmembrane region" description="Helical" evidence="1">
    <location>
        <begin position="184"/>
        <end position="202"/>
    </location>
</feature>
<dbReference type="AlphaFoldDB" id="A0AAP5IDX3"/>
<dbReference type="RefSeq" id="WP_208345207.1">
    <property type="nucleotide sequence ID" value="NZ_CAWQFN010000611.1"/>
</dbReference>
<feature type="transmembrane region" description="Helical" evidence="1">
    <location>
        <begin position="53"/>
        <end position="77"/>
    </location>
</feature>
<dbReference type="InterPro" id="IPR002656">
    <property type="entry name" value="Acyl_transf_3_dom"/>
</dbReference>
<proteinExistence type="predicted"/>
<feature type="transmembrane region" description="Helical" evidence="1">
    <location>
        <begin position="12"/>
        <end position="30"/>
    </location>
</feature>
<organism evidence="3 4">
    <name type="scientific">Aetokthonos hydrillicola Thurmond2011</name>
    <dbReference type="NCBI Taxonomy" id="2712845"/>
    <lineage>
        <taxon>Bacteria</taxon>
        <taxon>Bacillati</taxon>
        <taxon>Cyanobacteriota</taxon>
        <taxon>Cyanophyceae</taxon>
        <taxon>Nostocales</taxon>
        <taxon>Hapalosiphonaceae</taxon>
        <taxon>Aetokthonos</taxon>
    </lineage>
</organism>
<dbReference type="PANTHER" id="PTHR36927">
    <property type="entry name" value="BLR4337 PROTEIN"/>
    <property type="match status" value="1"/>
</dbReference>